<protein>
    <recommendedName>
        <fullName evidence="5">Pyrrolidone-carboxylate peptidase</fullName>
    </recommendedName>
</protein>
<dbReference type="PROSITE" id="PS51257">
    <property type="entry name" value="PROKAR_LIPOPROTEIN"/>
    <property type="match status" value="1"/>
</dbReference>
<proteinExistence type="predicted"/>
<evidence type="ECO:0000313" key="3">
    <source>
        <dbReference type="EMBL" id="GIM79995.1"/>
    </source>
</evidence>
<organism evidence="3 4">
    <name type="scientific">Winogradskya consettensis</name>
    <dbReference type="NCBI Taxonomy" id="113560"/>
    <lineage>
        <taxon>Bacteria</taxon>
        <taxon>Bacillati</taxon>
        <taxon>Actinomycetota</taxon>
        <taxon>Actinomycetes</taxon>
        <taxon>Micromonosporales</taxon>
        <taxon>Micromonosporaceae</taxon>
        <taxon>Winogradskya</taxon>
    </lineage>
</organism>
<comment type="caution">
    <text evidence="3">The sequence shown here is derived from an EMBL/GenBank/DDBJ whole genome shotgun (WGS) entry which is preliminary data.</text>
</comment>
<keyword evidence="4" id="KW-1185">Reference proteome</keyword>
<dbReference type="SUPFAM" id="SSF53182">
    <property type="entry name" value="Pyrrolidone carboxyl peptidase (pyroglutamate aminopeptidase)"/>
    <property type="match status" value="1"/>
</dbReference>
<dbReference type="Proteomes" id="UP000680865">
    <property type="component" value="Unassembled WGS sequence"/>
</dbReference>
<feature type="compositionally biased region" description="Low complexity" evidence="1">
    <location>
        <begin position="344"/>
        <end position="355"/>
    </location>
</feature>
<dbReference type="EMBL" id="BOQP01000040">
    <property type="protein sequence ID" value="GIM79995.1"/>
    <property type="molecule type" value="Genomic_DNA"/>
</dbReference>
<reference evidence="3" key="1">
    <citation type="submission" date="2021-03" db="EMBL/GenBank/DDBJ databases">
        <title>Whole genome shotgun sequence of Actinoplanes consettensis NBRC 14913.</title>
        <authorList>
            <person name="Komaki H."/>
            <person name="Tamura T."/>
        </authorList>
    </citation>
    <scope>NUCLEOTIDE SEQUENCE</scope>
    <source>
        <strain evidence="3">NBRC 14913</strain>
    </source>
</reference>
<feature type="region of interest" description="Disordered" evidence="1">
    <location>
        <begin position="343"/>
        <end position="365"/>
    </location>
</feature>
<dbReference type="InterPro" id="IPR036440">
    <property type="entry name" value="Peptidase_C15-like_sf"/>
</dbReference>
<keyword evidence="2" id="KW-0732">Signal</keyword>
<dbReference type="AlphaFoldDB" id="A0A919SW81"/>
<feature type="chain" id="PRO_5038823132" description="Pyrrolidone-carboxylate peptidase" evidence="2">
    <location>
        <begin position="22"/>
        <end position="429"/>
    </location>
</feature>
<feature type="signal peptide" evidence="2">
    <location>
        <begin position="1"/>
        <end position="21"/>
    </location>
</feature>
<evidence type="ECO:0008006" key="5">
    <source>
        <dbReference type="Google" id="ProtNLM"/>
    </source>
</evidence>
<name>A0A919SW81_9ACTN</name>
<evidence type="ECO:0000313" key="4">
    <source>
        <dbReference type="Proteomes" id="UP000680865"/>
    </source>
</evidence>
<accession>A0A919SW81</accession>
<dbReference type="RefSeq" id="WP_213001317.1">
    <property type="nucleotide sequence ID" value="NZ_BAAATW010000023.1"/>
</dbReference>
<evidence type="ECO:0000256" key="1">
    <source>
        <dbReference type="SAM" id="MobiDB-lite"/>
    </source>
</evidence>
<evidence type="ECO:0000256" key="2">
    <source>
        <dbReference type="SAM" id="SignalP"/>
    </source>
</evidence>
<sequence length="429" mass="46485">MRPLTARLVTAVILSATAALAVPQPATAGASCFDRTAPTTYEESRIETPALPGGTRVPYELVSLGGFTAYPRKLSTALCRAPSIAAAHRILQRQGAALWRTAVARAQGRITMGTIDRYDDRPLYWTRLMGTRDIRQWNPRFPLTQTTREALLRTYEYAARGITSTTFGPGVKKILISGFDPYQLNGEIRRSNPSGASALQLDGLTYSSQGHPIRIQSVVLPVTWSAFNTGIVEDAFGPHLTHDAPERADLIMTISQGNRGLMNIEQWAGAWRGGSPDNNNEGTPELIPPAPHWPQPTPTPEFIETTLPHQSMIDAATTPWPTALNPRTCTWPDADRPTGPITCQTTAPTPTSQAQSGGGGNYLSNESMYRTNRLRLQLGATDIPGGHLHISALIYPTDPLTLIDTPFTQDRTATITQTITLVKAAGATA</sequence>
<dbReference type="Gene3D" id="3.40.630.20">
    <property type="entry name" value="Peptidase C15, pyroglutamyl peptidase I-like"/>
    <property type="match status" value="1"/>
</dbReference>
<gene>
    <name evidence="3" type="ORF">Aco04nite_68370</name>
</gene>